<feature type="domain" description="Kinesin motor" evidence="13">
    <location>
        <begin position="54"/>
        <end position="395"/>
    </location>
</feature>
<evidence type="ECO:0000256" key="2">
    <source>
        <dbReference type="ARBA" id="ARBA00022490"/>
    </source>
</evidence>
<dbReference type="AlphaFoldDB" id="A0AAW1GHZ1"/>
<dbReference type="GO" id="GO:0090307">
    <property type="term" value="P:mitotic spindle assembly"/>
    <property type="evidence" value="ECO:0007669"/>
    <property type="project" value="TreeGrafter"/>
</dbReference>
<keyword evidence="5 10" id="KW-0067">ATP-binding</keyword>
<dbReference type="FunFam" id="3.40.850.10:FF:000019">
    <property type="entry name" value="Kinesin-like protein KIN-5D"/>
    <property type="match status" value="1"/>
</dbReference>
<evidence type="ECO:0000256" key="1">
    <source>
        <dbReference type="ARBA" id="ARBA00004186"/>
    </source>
</evidence>
<feature type="coiled-coil region" evidence="11">
    <location>
        <begin position="411"/>
        <end position="517"/>
    </location>
</feature>
<dbReference type="Proteomes" id="UP001443914">
    <property type="component" value="Unassembled WGS sequence"/>
</dbReference>
<dbReference type="GO" id="GO:0008017">
    <property type="term" value="F:microtubule binding"/>
    <property type="evidence" value="ECO:0007669"/>
    <property type="project" value="InterPro"/>
</dbReference>
<sequence length="1042" mass="118280">MVSMTPDQFRKVGVGFIPSPSPFFTPRPERCRPSVRGSEVRLSSARRDSDQQVNVQVILRCRPLTDDEQRSNRSKVITCNESKKEVAVSQCVANKQVDRVFTFDKVFGAKAKQRCIYEQAIAPIVRDVLDGYDCTVFAYGQTGTGKTYTMEGGTRSKGGELCDEAGVIPRAVRQIFDMLEAQNADYSMKVSFLELYNEEITDLLSREEMVRCMDDKQRKSVSLMEDAKGCVIIRGLEEEVVYSAHDIYKLLERGASKRRTADTLLNKSSSRSHSIFTIMVYVKETVGDEELIKCGKLNLVDLAGSENVSRSGMREGRAREAGEINKSLLTLGRVINALVDHSPHIPYRDSKLTRLLRDSLGGKTKTCIIATISPSGHCLEETLSTLDYAYRAKNIKNKPEANQKMSKSILLKELYMELERMKQDVRAAREKNGVYVSHERFVQDEAEKKGRIERIEQLEMELDRSRKDVNKYRHLYIQEQEEKSDVVMELQQCKKKLESTNKLLQDLEENHKLISLRLQEKDFVISKLLNSENFLIQRAKEMRSELETASDDITALHMKIDEKNKLEAQNHKLVLTLGSQLDQSLKDLHKTVLGSVAQQQDQLKFMDENMSSFLASKDDVTKKLESKIQKIAETHTSTITALREFSKTTQRKASEDFECINATITSQTTDMEKLFDSLVGDAKDVIDGLQNSLSAQKELLAFSAVQQEQGLQRTLVSAEAITKATRGFFDEICTYASELMGNLEDSQRRNHNDLINFEKKFKDESAKEEKQAIEKIVSALATLTTNKAALVSETVRNINETRLLHNKACQKNVSKIQEVSLVAETAMTEHMESAESHFLTDLYLLTEMRATKDELINQCSDKVNYTRKQWKRAQQSLTNLNNEGRLKIQSSIIEKLRDNENTHEKYVASISAKDAEFDANMSSLLLKIQDSYRMDNGTKSKMKSLSSECLNQLTSLQTEHHKSLSTIRKKAEQCLTKDYKVDCHAETPRKVIQVPTLVSIEEMTTPAIHDLIRSINLGEKSKSHSPRFTTPSLDRAPFANIN</sequence>
<dbReference type="PANTHER" id="PTHR47970:SF32">
    <property type="entry name" value="KINESIN-LIKE PROTEIN KIN-5B"/>
    <property type="match status" value="1"/>
</dbReference>
<dbReference type="PROSITE" id="PS50067">
    <property type="entry name" value="KINESIN_MOTOR_2"/>
    <property type="match status" value="1"/>
</dbReference>
<dbReference type="CDD" id="cd01364">
    <property type="entry name" value="KISc_BimC_Eg5"/>
    <property type="match status" value="1"/>
</dbReference>
<evidence type="ECO:0000256" key="7">
    <source>
        <dbReference type="ARBA" id="ARBA00023212"/>
    </source>
</evidence>
<keyword evidence="3" id="KW-0493">Microtubule</keyword>
<dbReference type="GO" id="GO:0051231">
    <property type="term" value="P:spindle elongation"/>
    <property type="evidence" value="ECO:0007669"/>
    <property type="project" value="TreeGrafter"/>
</dbReference>
<proteinExistence type="inferred from homology"/>
<name>A0AAW1GHZ1_SAPOF</name>
<keyword evidence="4 10" id="KW-0547">Nucleotide-binding</keyword>
<dbReference type="GO" id="GO:0007018">
    <property type="term" value="P:microtubule-based movement"/>
    <property type="evidence" value="ECO:0007669"/>
    <property type="project" value="InterPro"/>
</dbReference>
<dbReference type="PRINTS" id="PR00380">
    <property type="entry name" value="KINESINHEAVY"/>
</dbReference>
<evidence type="ECO:0000256" key="12">
    <source>
        <dbReference type="SAM" id="MobiDB-lite"/>
    </source>
</evidence>
<comment type="similarity">
    <text evidence="8">Belongs to the TRAFAC class myosin-kinesin ATPase superfamily. Kinesin family. KIN-5/BimC subfamily.</text>
</comment>
<accession>A0AAW1GHZ1</accession>
<dbReference type="InterPro" id="IPR047149">
    <property type="entry name" value="KIF11-like"/>
</dbReference>
<comment type="function">
    <text evidence="9">Responsible for microtubule translocation. May be important for the organization of phragmoplast-specific arrays of microtubules. Plays an essential role in stabilizing the mitotic spindle. Required during mitotic cytokinesis.</text>
</comment>
<feature type="binding site" evidence="10">
    <location>
        <begin position="140"/>
        <end position="147"/>
    </location>
    <ligand>
        <name>ATP</name>
        <dbReference type="ChEBI" id="CHEBI:30616"/>
    </ligand>
</feature>
<dbReference type="PANTHER" id="PTHR47970">
    <property type="entry name" value="KINESIN-LIKE PROTEIN KIF11"/>
    <property type="match status" value="1"/>
</dbReference>
<dbReference type="GO" id="GO:0072686">
    <property type="term" value="C:mitotic spindle"/>
    <property type="evidence" value="ECO:0007669"/>
    <property type="project" value="TreeGrafter"/>
</dbReference>
<evidence type="ECO:0000313" key="15">
    <source>
        <dbReference type="Proteomes" id="UP001443914"/>
    </source>
</evidence>
<dbReference type="SMART" id="SM00129">
    <property type="entry name" value="KISc"/>
    <property type="match status" value="1"/>
</dbReference>
<dbReference type="InterPro" id="IPR036961">
    <property type="entry name" value="Kinesin_motor_dom_sf"/>
</dbReference>
<dbReference type="Pfam" id="PF00225">
    <property type="entry name" value="Kinesin"/>
    <property type="match status" value="1"/>
</dbReference>
<keyword evidence="11" id="KW-0175">Coiled coil</keyword>
<keyword evidence="6 10" id="KW-0505">Motor protein</keyword>
<evidence type="ECO:0000256" key="11">
    <source>
        <dbReference type="SAM" id="Coils"/>
    </source>
</evidence>
<dbReference type="Gene3D" id="3.40.850.10">
    <property type="entry name" value="Kinesin motor domain"/>
    <property type="match status" value="1"/>
</dbReference>
<keyword evidence="7" id="KW-0206">Cytoskeleton</keyword>
<evidence type="ECO:0000256" key="3">
    <source>
        <dbReference type="ARBA" id="ARBA00022701"/>
    </source>
</evidence>
<evidence type="ECO:0000256" key="6">
    <source>
        <dbReference type="ARBA" id="ARBA00023175"/>
    </source>
</evidence>
<dbReference type="SUPFAM" id="SSF52540">
    <property type="entry name" value="P-loop containing nucleoside triphosphate hydrolases"/>
    <property type="match status" value="1"/>
</dbReference>
<gene>
    <name evidence="14" type="ORF">RND81_14G032400</name>
</gene>
<evidence type="ECO:0000256" key="9">
    <source>
        <dbReference type="ARBA" id="ARBA00046159"/>
    </source>
</evidence>
<evidence type="ECO:0000256" key="4">
    <source>
        <dbReference type="ARBA" id="ARBA00022741"/>
    </source>
</evidence>
<evidence type="ECO:0000256" key="8">
    <source>
        <dbReference type="ARBA" id="ARBA00034704"/>
    </source>
</evidence>
<organism evidence="14 15">
    <name type="scientific">Saponaria officinalis</name>
    <name type="common">Common soapwort</name>
    <name type="synonym">Lychnis saponaria</name>
    <dbReference type="NCBI Taxonomy" id="3572"/>
    <lineage>
        <taxon>Eukaryota</taxon>
        <taxon>Viridiplantae</taxon>
        <taxon>Streptophyta</taxon>
        <taxon>Embryophyta</taxon>
        <taxon>Tracheophyta</taxon>
        <taxon>Spermatophyta</taxon>
        <taxon>Magnoliopsida</taxon>
        <taxon>eudicotyledons</taxon>
        <taxon>Gunneridae</taxon>
        <taxon>Pentapetalae</taxon>
        <taxon>Caryophyllales</taxon>
        <taxon>Caryophyllaceae</taxon>
        <taxon>Caryophylleae</taxon>
        <taxon>Saponaria</taxon>
    </lineage>
</organism>
<comment type="caution">
    <text evidence="14">The sequence shown here is derived from an EMBL/GenBank/DDBJ whole genome shotgun (WGS) entry which is preliminary data.</text>
</comment>
<dbReference type="InterPro" id="IPR019821">
    <property type="entry name" value="Kinesin_motor_CS"/>
</dbReference>
<evidence type="ECO:0000256" key="10">
    <source>
        <dbReference type="PROSITE-ProRule" id="PRU00283"/>
    </source>
</evidence>
<evidence type="ECO:0000313" key="14">
    <source>
        <dbReference type="EMBL" id="KAK9664307.1"/>
    </source>
</evidence>
<comment type="subcellular location">
    <subcellularLocation>
        <location evidence="1">Cytoplasm</location>
        <location evidence="1">Cytoskeleton</location>
        <location evidence="1">Spindle</location>
    </subcellularLocation>
</comment>
<dbReference type="EMBL" id="JBDFQZ010000014">
    <property type="protein sequence ID" value="KAK9664307.1"/>
    <property type="molecule type" value="Genomic_DNA"/>
</dbReference>
<keyword evidence="2" id="KW-0963">Cytoplasm</keyword>
<dbReference type="InterPro" id="IPR001752">
    <property type="entry name" value="Kinesin_motor_dom"/>
</dbReference>
<evidence type="ECO:0000259" key="13">
    <source>
        <dbReference type="PROSITE" id="PS50067"/>
    </source>
</evidence>
<dbReference type="PROSITE" id="PS00411">
    <property type="entry name" value="KINESIN_MOTOR_1"/>
    <property type="match status" value="1"/>
</dbReference>
<dbReference type="InterPro" id="IPR027417">
    <property type="entry name" value="P-loop_NTPase"/>
</dbReference>
<evidence type="ECO:0000256" key="5">
    <source>
        <dbReference type="ARBA" id="ARBA00022840"/>
    </source>
</evidence>
<dbReference type="GO" id="GO:0005524">
    <property type="term" value="F:ATP binding"/>
    <property type="evidence" value="ECO:0007669"/>
    <property type="project" value="UniProtKB-UniRule"/>
</dbReference>
<feature type="region of interest" description="Disordered" evidence="12">
    <location>
        <begin position="1020"/>
        <end position="1042"/>
    </location>
</feature>
<dbReference type="GO" id="GO:0005876">
    <property type="term" value="C:spindle microtubule"/>
    <property type="evidence" value="ECO:0007669"/>
    <property type="project" value="TreeGrafter"/>
</dbReference>
<reference evidence="14" key="1">
    <citation type="submission" date="2024-03" db="EMBL/GenBank/DDBJ databases">
        <title>WGS assembly of Saponaria officinalis var. Norfolk2.</title>
        <authorList>
            <person name="Jenkins J."/>
            <person name="Shu S."/>
            <person name="Grimwood J."/>
            <person name="Barry K."/>
            <person name="Goodstein D."/>
            <person name="Schmutz J."/>
            <person name="Leebens-Mack J."/>
            <person name="Osbourn A."/>
        </authorList>
    </citation>
    <scope>NUCLEOTIDE SEQUENCE [LARGE SCALE GENOMIC DNA]</scope>
    <source>
        <strain evidence="14">JIC</strain>
    </source>
</reference>
<keyword evidence="15" id="KW-1185">Reference proteome</keyword>
<dbReference type="InterPro" id="IPR047241">
    <property type="entry name" value="KIF11-like_kin_motor_dom"/>
</dbReference>
<protein>
    <recommendedName>
        <fullName evidence="13">Kinesin motor domain-containing protein</fullName>
    </recommendedName>
</protein>
<dbReference type="GO" id="GO:0008574">
    <property type="term" value="F:plus-end-directed microtubule motor activity"/>
    <property type="evidence" value="ECO:0007669"/>
    <property type="project" value="TreeGrafter"/>
</dbReference>